<dbReference type="GO" id="GO:0008270">
    <property type="term" value="F:zinc ion binding"/>
    <property type="evidence" value="ECO:0007669"/>
    <property type="project" value="InterPro"/>
</dbReference>
<dbReference type="KEGG" id="mmes:MMSR116_28605"/>
<dbReference type="Proteomes" id="UP000012488">
    <property type="component" value="Chromosome"/>
</dbReference>
<sequence length="181" mass="19387">MEDNISVPHQDQIDFVELTADIVSAYVANNSVPVPDLPTLLSGVHAALTGLGQSTTPAEPDFKKATPAQIKKSVTPDALISFIDGKPYKTLKRHLTGNGMTIEQYRQRYGLPPDYPTTASNYSAMRAEFARNAGLGHKRRSPAAKRADASESVAAPEADGRDAAPAKAGRGRRTKKTEAAE</sequence>
<protein>
    <submittedName>
        <fullName evidence="3">MucR family transcriptional regulator</fullName>
    </submittedName>
</protein>
<dbReference type="AlphaFoldDB" id="A0A6B9FUI2"/>
<dbReference type="GO" id="GO:0006355">
    <property type="term" value="P:regulation of DNA-templated transcription"/>
    <property type="evidence" value="ECO:0007669"/>
    <property type="project" value="InterPro"/>
</dbReference>
<dbReference type="InterPro" id="IPR041920">
    <property type="entry name" value="ROS/MUCR_sf"/>
</dbReference>
<dbReference type="RefSeq" id="WP_010684246.1">
    <property type="nucleotide sequence ID" value="NZ_CP043538.1"/>
</dbReference>
<accession>A0A6B9FUI2</accession>
<gene>
    <name evidence="3" type="ORF">MMSR116_28605</name>
</gene>
<name>A0A6B9FUI2_9HYPH</name>
<dbReference type="EMBL" id="CP043538">
    <property type="protein sequence ID" value="QGY05416.1"/>
    <property type="molecule type" value="Genomic_DNA"/>
</dbReference>
<proteinExistence type="inferred from homology"/>
<organism evidence="3 4">
    <name type="scientific">Methylobacterium mesophilicum SR1.6/6</name>
    <dbReference type="NCBI Taxonomy" id="908290"/>
    <lineage>
        <taxon>Bacteria</taxon>
        <taxon>Pseudomonadati</taxon>
        <taxon>Pseudomonadota</taxon>
        <taxon>Alphaproteobacteria</taxon>
        <taxon>Hyphomicrobiales</taxon>
        <taxon>Methylobacteriaceae</taxon>
        <taxon>Methylobacterium</taxon>
    </lineage>
</organism>
<evidence type="ECO:0000256" key="2">
    <source>
        <dbReference type="SAM" id="MobiDB-lite"/>
    </source>
</evidence>
<dbReference type="GO" id="GO:0003677">
    <property type="term" value="F:DNA binding"/>
    <property type="evidence" value="ECO:0007669"/>
    <property type="project" value="InterPro"/>
</dbReference>
<feature type="region of interest" description="Disordered" evidence="2">
    <location>
        <begin position="133"/>
        <end position="181"/>
    </location>
</feature>
<reference evidence="3 4" key="1">
    <citation type="journal article" date="2012" name="Genet. Mol. Biol.">
        <title>Analysis of 16S rRNA and mxaF genes revealing insights into Methylobacterium niche-specific plant association.</title>
        <authorList>
            <person name="Dourado M.N."/>
            <person name="Andreote F.D."/>
            <person name="Dini-Andreote F."/>
            <person name="Conti R."/>
            <person name="Araujo J.M."/>
            <person name="Araujo W.L."/>
        </authorList>
    </citation>
    <scope>NUCLEOTIDE SEQUENCE [LARGE SCALE GENOMIC DNA]</scope>
    <source>
        <strain evidence="3 4">SR1.6/6</strain>
    </source>
</reference>
<evidence type="ECO:0000256" key="1">
    <source>
        <dbReference type="ARBA" id="ARBA00007031"/>
    </source>
</evidence>
<dbReference type="InterPro" id="IPR008807">
    <property type="entry name" value="ROS_MUCR"/>
</dbReference>
<comment type="similarity">
    <text evidence="1">Belongs to the ros/MucR family.</text>
</comment>
<dbReference type="OrthoDB" id="9809693at2"/>
<reference evidence="3 4" key="2">
    <citation type="journal article" date="2013" name="Genome Announc.">
        <title>Draft Genome Sequence of Methylobacterium mesophilicum Strain SR1.6/6, Isolated from Citrus sinensis.</title>
        <authorList>
            <person name="Marinho Almeida D."/>
            <person name="Dini-Andreote F."/>
            <person name="Camargo Neves A.A."/>
            <person name="Juca Ramos R.T."/>
            <person name="Andreote F.D."/>
            <person name="Carneiro A.R."/>
            <person name="Oliveira de Souza Lima A."/>
            <person name="Caracciolo Gomes de Sa P.H."/>
            <person name="Ribeiro Barbosa M.S."/>
            <person name="Araujo W.L."/>
            <person name="Silva A."/>
        </authorList>
    </citation>
    <scope>NUCLEOTIDE SEQUENCE [LARGE SCALE GENOMIC DNA]</scope>
    <source>
        <strain evidence="3 4">SR1.6/6</strain>
    </source>
</reference>
<dbReference type="Gene3D" id="1.10.10.1550">
    <property type="entry name" value="ROS/MUCR transcriptional regulator protein"/>
    <property type="match status" value="1"/>
</dbReference>
<dbReference type="Pfam" id="PF05443">
    <property type="entry name" value="ROS_MUCR"/>
    <property type="match status" value="1"/>
</dbReference>
<evidence type="ECO:0000313" key="3">
    <source>
        <dbReference type="EMBL" id="QGY05416.1"/>
    </source>
</evidence>
<evidence type="ECO:0000313" key="4">
    <source>
        <dbReference type="Proteomes" id="UP000012488"/>
    </source>
</evidence>